<organism evidence="9 10">
    <name type="scientific">Mycoplasmoides gallisepticum</name>
    <name type="common">Mycoplasma gallisepticum</name>
    <dbReference type="NCBI Taxonomy" id="2096"/>
    <lineage>
        <taxon>Bacteria</taxon>
        <taxon>Bacillati</taxon>
        <taxon>Mycoplasmatota</taxon>
        <taxon>Mycoplasmoidales</taxon>
        <taxon>Mycoplasmoidaceae</taxon>
        <taxon>Mycoplasmoides</taxon>
    </lineage>
</organism>
<evidence type="ECO:0000256" key="7">
    <source>
        <dbReference type="ARBA" id="ARBA00035036"/>
    </source>
</evidence>
<evidence type="ECO:0000256" key="6">
    <source>
        <dbReference type="ARBA" id="ARBA00035024"/>
    </source>
</evidence>
<evidence type="ECO:0000256" key="5">
    <source>
        <dbReference type="ARBA" id="ARBA00035007"/>
    </source>
</evidence>
<dbReference type="PANTHER" id="PTHR43816:SF1">
    <property type="entry name" value="NICOTINAMIDE PHOSPHORIBOSYLTRANSFERASE"/>
    <property type="match status" value="1"/>
</dbReference>
<dbReference type="InterPro" id="IPR013785">
    <property type="entry name" value="Aldolase_TIM"/>
</dbReference>
<gene>
    <name evidence="9" type="ORF">NCTC10115_01370</name>
</gene>
<feature type="non-terminal residue" evidence="9">
    <location>
        <position position="67"/>
    </location>
</feature>
<dbReference type="GO" id="GO:0009435">
    <property type="term" value="P:NAD+ biosynthetic process"/>
    <property type="evidence" value="ECO:0007669"/>
    <property type="project" value="InterPro"/>
</dbReference>
<feature type="domain" description="Nicotinate/nicotinamide phosphoribosyltransferase" evidence="8">
    <location>
        <begin position="2"/>
        <end position="61"/>
    </location>
</feature>
<keyword evidence="4 9" id="KW-0808">Transferase</keyword>
<name>A0A3B0PKP5_MYCGL</name>
<accession>A0A3B0PKP5</accession>
<sequence length="67" mass="7490">MGIIYGDAITLTRSEMILAELERQKYASNNIVFGVGATTYQASTRDTLGFVIKLTAIEKEIDGKFEW</sequence>
<dbReference type="SUPFAM" id="SSF51690">
    <property type="entry name" value="Nicotinate/Quinolinate PRTase C-terminal domain-like"/>
    <property type="match status" value="1"/>
</dbReference>
<dbReference type="Proteomes" id="UP000260136">
    <property type="component" value="Chromosome"/>
</dbReference>
<dbReference type="PANTHER" id="PTHR43816">
    <property type="entry name" value="NICOTINAMIDE PHOSPHORIBOSYLTRANSFERASE"/>
    <property type="match status" value="1"/>
</dbReference>
<dbReference type="GO" id="GO:0047280">
    <property type="term" value="F:nicotinamide phosphoribosyltransferase activity"/>
    <property type="evidence" value="ECO:0007669"/>
    <property type="project" value="UniProtKB-EC"/>
</dbReference>
<keyword evidence="2" id="KW-0662">Pyridine nucleotide biosynthesis</keyword>
<dbReference type="InterPro" id="IPR016471">
    <property type="entry name" value="Nicotinamide_PRibTrfase"/>
</dbReference>
<dbReference type="Gene3D" id="3.20.20.70">
    <property type="entry name" value="Aldolase class I"/>
    <property type="match status" value="1"/>
</dbReference>
<reference evidence="10" key="1">
    <citation type="submission" date="2018-06" db="EMBL/GenBank/DDBJ databases">
        <authorList>
            <consortium name="Pathogen Informatics"/>
        </authorList>
    </citation>
    <scope>NUCLEOTIDE SEQUENCE [LARGE SCALE GENOMIC DNA]</scope>
    <source>
        <strain evidence="10">NCTC10115</strain>
    </source>
</reference>
<dbReference type="InterPro" id="IPR036068">
    <property type="entry name" value="Nicotinate_pribotase-like_C"/>
</dbReference>
<comment type="pathway">
    <text evidence="5">Cofactor biosynthesis; NAD(+) biosynthesis; nicotinamide D-ribonucleotide from 5-phospho-alpha-D-ribose 1-diphosphate and nicotinamide: step 1/1.</text>
</comment>
<evidence type="ECO:0000256" key="3">
    <source>
        <dbReference type="ARBA" id="ARBA00022676"/>
    </source>
</evidence>
<comment type="similarity">
    <text evidence="1">Belongs to the NAPRTase family.</text>
</comment>
<evidence type="ECO:0000259" key="8">
    <source>
        <dbReference type="Pfam" id="PF04095"/>
    </source>
</evidence>
<proteinExistence type="inferred from homology"/>
<protein>
    <recommendedName>
        <fullName evidence="7">Nicotinamide phosphoribosyltransferase</fullName>
        <ecNumber evidence="6">2.4.2.12</ecNumber>
    </recommendedName>
</protein>
<evidence type="ECO:0000256" key="1">
    <source>
        <dbReference type="ARBA" id="ARBA00010897"/>
    </source>
</evidence>
<keyword evidence="3 9" id="KW-0328">Glycosyltransferase</keyword>
<dbReference type="EMBL" id="LS991952">
    <property type="protein sequence ID" value="SYV95365.1"/>
    <property type="molecule type" value="Genomic_DNA"/>
</dbReference>
<evidence type="ECO:0000256" key="2">
    <source>
        <dbReference type="ARBA" id="ARBA00022642"/>
    </source>
</evidence>
<dbReference type="EC" id="2.4.2.12" evidence="6"/>
<dbReference type="AlphaFoldDB" id="A0A3B0PKP5"/>
<evidence type="ECO:0000256" key="4">
    <source>
        <dbReference type="ARBA" id="ARBA00022679"/>
    </source>
</evidence>
<evidence type="ECO:0000313" key="10">
    <source>
        <dbReference type="Proteomes" id="UP000260136"/>
    </source>
</evidence>
<dbReference type="Pfam" id="PF04095">
    <property type="entry name" value="NAPRTase"/>
    <property type="match status" value="1"/>
</dbReference>
<dbReference type="InterPro" id="IPR041525">
    <property type="entry name" value="N/Namide_PRibTrfase"/>
</dbReference>
<evidence type="ECO:0000313" key="9">
    <source>
        <dbReference type="EMBL" id="SYV95365.1"/>
    </source>
</evidence>